<dbReference type="OrthoDB" id="119224at2"/>
<dbReference type="PANTHER" id="PTHR38433">
    <property type="match status" value="1"/>
</dbReference>
<evidence type="ECO:0000313" key="1">
    <source>
        <dbReference type="EMBL" id="RSL17834.1"/>
    </source>
</evidence>
<evidence type="ECO:0000313" key="2">
    <source>
        <dbReference type="Proteomes" id="UP000269669"/>
    </source>
</evidence>
<gene>
    <name evidence="1" type="ORF">EDE15_3383</name>
</gene>
<name>A0A3R9PB93_9BACT</name>
<organism evidence="1 2">
    <name type="scientific">Edaphobacter aggregans</name>
    <dbReference type="NCBI Taxonomy" id="570835"/>
    <lineage>
        <taxon>Bacteria</taxon>
        <taxon>Pseudomonadati</taxon>
        <taxon>Acidobacteriota</taxon>
        <taxon>Terriglobia</taxon>
        <taxon>Terriglobales</taxon>
        <taxon>Acidobacteriaceae</taxon>
        <taxon>Edaphobacter</taxon>
    </lineage>
</organism>
<reference evidence="1 2" key="1">
    <citation type="submission" date="2018-12" db="EMBL/GenBank/DDBJ databases">
        <title>Sequencing of bacterial isolates from soil warming experiment in Harvard Forest, Massachusetts, USA.</title>
        <authorList>
            <person name="Deangelis K."/>
        </authorList>
    </citation>
    <scope>NUCLEOTIDE SEQUENCE [LARGE SCALE GENOMIC DNA]</scope>
    <source>
        <strain evidence="1 2">EB153</strain>
    </source>
</reference>
<dbReference type="Proteomes" id="UP000269669">
    <property type="component" value="Unassembled WGS sequence"/>
</dbReference>
<dbReference type="AlphaFoldDB" id="A0A3R9PB93"/>
<protein>
    <submittedName>
        <fullName evidence="1">Uncharacterized protein YjgD (DUF1641 family)</fullName>
    </submittedName>
</protein>
<dbReference type="PANTHER" id="PTHR38433:SF1">
    <property type="entry name" value="DUF1641 DOMAIN-CONTAINING PROTEIN"/>
    <property type="match status" value="1"/>
</dbReference>
<comment type="caution">
    <text evidence="1">The sequence shown here is derived from an EMBL/GenBank/DDBJ whole genome shotgun (WGS) entry which is preliminary data.</text>
</comment>
<sequence length="152" mass="16539">MAKPIAFKPVPVDFKADLERRLEKAPAEHAAALLQALEVIAIAHREGVLDLLHGMIGAKDTIAAEIAKYARLPEGVAGIRNLLTAAKILTELDPEVLDHISKVMSSATEEHKREQTPPSLFELAKRATSEDSRRGLSFITLILSSLGRSLKT</sequence>
<proteinExistence type="predicted"/>
<dbReference type="RefSeq" id="WP_125486265.1">
    <property type="nucleotide sequence ID" value="NZ_RSDW01000001.1"/>
</dbReference>
<keyword evidence="2" id="KW-1185">Reference proteome</keyword>
<accession>A0A3R9PB93</accession>
<dbReference type="EMBL" id="RSDW01000001">
    <property type="protein sequence ID" value="RSL17834.1"/>
    <property type="molecule type" value="Genomic_DNA"/>
</dbReference>